<keyword evidence="7 11" id="KW-0406">Ion transport</keyword>
<evidence type="ECO:0000256" key="6">
    <source>
        <dbReference type="ARBA" id="ARBA00022989"/>
    </source>
</evidence>
<keyword evidence="6 11" id="KW-1133">Transmembrane helix</keyword>
<evidence type="ECO:0000256" key="4">
    <source>
        <dbReference type="ARBA" id="ARBA00022692"/>
    </source>
</evidence>
<evidence type="ECO:0000256" key="2">
    <source>
        <dbReference type="ARBA" id="ARBA00022448"/>
    </source>
</evidence>
<dbReference type="PANTHER" id="PTHR34264">
    <property type="entry name" value="ATP SYNTHASE SUBUNIT B, CHLOROPLASTIC"/>
    <property type="match status" value="1"/>
</dbReference>
<comment type="subcellular location">
    <subcellularLocation>
        <location evidence="1">Membrane</location>
        <topology evidence="1">Single-pass membrane protein</topology>
    </subcellularLocation>
    <subcellularLocation>
        <location evidence="11">Plastid</location>
        <location evidence="11">Chloroplast thylakoid membrane</location>
        <topology evidence="11">Single-pass membrane protein</topology>
    </subcellularLocation>
</comment>
<keyword evidence="13" id="KW-0175">Coiled coil</keyword>
<reference evidence="14" key="1">
    <citation type="journal article" date="2015" name="PLoS ONE">
        <title>The Complete Chloroplast and Mitochondrial Genomes of the Green Macroalga Ulva sp. UNA00071828 (Ulvophyceae, Chlorophyta).</title>
        <authorList>
            <person name="Melton J.T.III."/>
            <person name="Leliaert F."/>
            <person name="Tronholm A."/>
            <person name="Lopez-Bautista J.M."/>
        </authorList>
    </citation>
    <scope>NUCLEOTIDE SEQUENCE</scope>
</reference>
<protein>
    <recommendedName>
        <fullName evidence="11">ATP synthase subunit b, chloroplastic</fullName>
    </recommendedName>
    <alternativeName>
        <fullName evidence="11">ATP synthase F(0) sector subunit b</fullName>
    </alternativeName>
    <alternativeName>
        <fullName evidence="11">ATPase subunit I</fullName>
    </alternativeName>
</protein>
<evidence type="ECO:0000256" key="1">
    <source>
        <dbReference type="ARBA" id="ARBA00004167"/>
    </source>
</evidence>
<dbReference type="CDD" id="cd06503">
    <property type="entry name" value="ATP-synt_Fo_b"/>
    <property type="match status" value="1"/>
</dbReference>
<feature type="coiled-coil region" evidence="13">
    <location>
        <begin position="66"/>
        <end position="129"/>
    </location>
</feature>
<gene>
    <name evidence="11 14" type="primary">atpF</name>
</gene>
<keyword evidence="4 11" id="KW-0812">Transmembrane</keyword>
<evidence type="ECO:0000256" key="13">
    <source>
        <dbReference type="SAM" id="Coils"/>
    </source>
</evidence>
<comment type="function">
    <text evidence="11">Component of the F(0) channel, it forms part of the peripheral stalk, linking F(1) to F(0).</text>
</comment>
<dbReference type="EMBL" id="KP720616">
    <property type="protein sequence ID" value="AKC35152.1"/>
    <property type="molecule type" value="Genomic_DNA"/>
</dbReference>
<comment type="subunit">
    <text evidence="11">F-type ATPases have 2 components, F(1) - the catalytic core - and F(0) - the membrane proton channel. F(1) has five subunits: alpha(3), beta(3), gamma(1), delta(1), epsilon(1). F(0) has four main subunits: a(1), b(1), b'(1) and c(10-14). The alpha and beta chains form an alternating ring which encloses part of the gamma chain. F(1) is attached to F(0) by a central stalk formed by the gamma and epsilon chains, while a peripheral stalk is formed by the delta, b and b' chains.</text>
</comment>
<keyword evidence="11" id="KW-0793">Thylakoid</keyword>
<evidence type="ECO:0000256" key="9">
    <source>
        <dbReference type="ARBA" id="ARBA00023310"/>
    </source>
</evidence>
<evidence type="ECO:0000256" key="3">
    <source>
        <dbReference type="ARBA" id="ARBA00022547"/>
    </source>
</evidence>
<dbReference type="PANTHER" id="PTHR34264:SF3">
    <property type="entry name" value="ATP SYNTHASE SUBUNIT B, CHLOROPLASTIC"/>
    <property type="match status" value="1"/>
</dbReference>
<comment type="similarity">
    <text evidence="11 12">Belongs to the ATPase B chain family.</text>
</comment>
<comment type="miscellaneous">
    <text evidence="11">In plastids the F-type ATPase is also known as CF(1)CF(0).</text>
</comment>
<dbReference type="AlphaFoldDB" id="A0A0E3TJE8"/>
<keyword evidence="3 11" id="KW-0138">CF(0)</keyword>
<sequence>MNLIELNCMFFGHGFGINTNILETNVINLAVVIAVVVTFVGDAVRELLENRKKKILQNICAADARAQEIQEKMDQAISQLENAKIRADEIREQGLIAAEREKNLCIEQAEEETARLKETRQSAIRLQQQKAIQQISQQIVLLSLKQVRDQLKLKMKSKTFHPWVNKVKINKYTSIKKYSFN</sequence>
<keyword evidence="14" id="KW-0150">Chloroplast</keyword>
<evidence type="ECO:0000313" key="14">
    <source>
        <dbReference type="EMBL" id="AKC35152.1"/>
    </source>
</evidence>
<name>A0A0E3TJE8_9CHLO</name>
<dbReference type="Pfam" id="PF00430">
    <property type="entry name" value="ATP-synt_B"/>
    <property type="match status" value="1"/>
</dbReference>
<keyword evidence="2 11" id="KW-0813">Transport</keyword>
<accession>A0A0E3TJE8</accession>
<keyword evidence="8 11" id="KW-0472">Membrane</keyword>
<keyword evidence="5 11" id="KW-0375">Hydrogen ion transport</keyword>
<dbReference type="GO" id="GO:0045259">
    <property type="term" value="C:proton-transporting ATP synthase complex"/>
    <property type="evidence" value="ECO:0007669"/>
    <property type="project" value="UniProtKB-KW"/>
</dbReference>
<dbReference type="GO" id="GO:0046933">
    <property type="term" value="F:proton-transporting ATP synthase activity, rotational mechanism"/>
    <property type="evidence" value="ECO:0007669"/>
    <property type="project" value="UniProtKB-UniRule"/>
</dbReference>
<keyword evidence="14" id="KW-0934">Plastid</keyword>
<proteinExistence type="inferred from homology"/>
<evidence type="ECO:0000256" key="12">
    <source>
        <dbReference type="RuleBase" id="RU003848"/>
    </source>
</evidence>
<keyword evidence="9 11" id="KW-0066">ATP synthesis</keyword>
<evidence type="ECO:0000256" key="8">
    <source>
        <dbReference type="ARBA" id="ARBA00023136"/>
    </source>
</evidence>
<evidence type="ECO:0000256" key="7">
    <source>
        <dbReference type="ARBA" id="ARBA00023065"/>
    </source>
</evidence>
<evidence type="ECO:0000256" key="5">
    <source>
        <dbReference type="ARBA" id="ARBA00022781"/>
    </source>
</evidence>
<evidence type="ECO:0000256" key="10">
    <source>
        <dbReference type="ARBA" id="ARBA00025198"/>
    </source>
</evidence>
<comment type="function">
    <text evidence="10 11">F(1)F(0) ATP synthase produces ATP from ADP in the presence of a proton or sodium gradient. F-type ATPases consist of two structural domains, F(1) containing the extramembraneous catalytic core and F(0) containing the membrane proton channel, linked together by a central stalk and a peripheral stalk. During catalysis, ATP synthesis in the catalytic domain of F(1) is coupled via a rotary mechanism of the central stalk subunits to proton translocation.</text>
</comment>
<evidence type="ECO:0000256" key="11">
    <source>
        <dbReference type="HAMAP-Rule" id="MF_01398"/>
    </source>
</evidence>
<organism evidence="14">
    <name type="scientific">Ulva sp. UNA00071828</name>
    <dbReference type="NCBI Taxonomy" id="1641711"/>
    <lineage>
        <taxon>Eukaryota</taxon>
        <taxon>Viridiplantae</taxon>
        <taxon>Chlorophyta</taxon>
        <taxon>core chlorophytes</taxon>
        <taxon>Ulvophyceae</taxon>
        <taxon>OUU clade</taxon>
        <taxon>Ulvales</taxon>
        <taxon>Ulvaceae</taxon>
        <taxon>Ulva</taxon>
    </lineage>
</organism>
<dbReference type="InterPro" id="IPR002146">
    <property type="entry name" value="ATP_synth_b/b'su_bac/chlpt"/>
</dbReference>
<geneLocation type="chloroplast" evidence="14"/>
<dbReference type="GO" id="GO:0009535">
    <property type="term" value="C:chloroplast thylakoid membrane"/>
    <property type="evidence" value="ECO:0007669"/>
    <property type="project" value="UniProtKB-SubCell"/>
</dbReference>
<dbReference type="HAMAP" id="MF_01398">
    <property type="entry name" value="ATP_synth_b_bprime"/>
    <property type="match status" value="1"/>
</dbReference>